<dbReference type="SUPFAM" id="SSF56112">
    <property type="entry name" value="Protein kinase-like (PK-like)"/>
    <property type="match status" value="1"/>
</dbReference>
<feature type="domain" description="Protein kinase" evidence="9">
    <location>
        <begin position="138"/>
        <end position="409"/>
    </location>
</feature>
<dbReference type="GO" id="GO:0004674">
    <property type="term" value="F:protein serine/threonine kinase activity"/>
    <property type="evidence" value="ECO:0007669"/>
    <property type="project" value="UniProtKB-KW"/>
</dbReference>
<gene>
    <name evidence="11" type="primary">LOC100904001</name>
</gene>
<comment type="catalytic activity">
    <reaction evidence="8">
        <text>L-seryl-[protein] + ATP = O-phospho-L-seryl-[protein] + ADP + H(+)</text>
        <dbReference type="Rhea" id="RHEA:17989"/>
        <dbReference type="Rhea" id="RHEA-COMP:9863"/>
        <dbReference type="Rhea" id="RHEA-COMP:11604"/>
        <dbReference type="ChEBI" id="CHEBI:15378"/>
        <dbReference type="ChEBI" id="CHEBI:29999"/>
        <dbReference type="ChEBI" id="CHEBI:30616"/>
        <dbReference type="ChEBI" id="CHEBI:83421"/>
        <dbReference type="ChEBI" id="CHEBI:456216"/>
        <dbReference type="EC" id="2.7.11.1"/>
    </reaction>
</comment>
<evidence type="ECO:0000256" key="7">
    <source>
        <dbReference type="ARBA" id="ARBA00047899"/>
    </source>
</evidence>
<dbReference type="KEGG" id="goe:100904001"/>
<keyword evidence="3" id="KW-0808">Transferase</keyword>
<dbReference type="PROSITE" id="PS50011">
    <property type="entry name" value="PROTEIN_KINASE_DOM"/>
    <property type="match status" value="1"/>
</dbReference>
<keyword evidence="2" id="KW-0723">Serine/threonine-protein kinase</keyword>
<keyword evidence="6" id="KW-0067">ATP-binding</keyword>
<organism evidence="10 11">
    <name type="scientific">Galendromus occidentalis</name>
    <name type="common">western predatory mite</name>
    <dbReference type="NCBI Taxonomy" id="34638"/>
    <lineage>
        <taxon>Eukaryota</taxon>
        <taxon>Metazoa</taxon>
        <taxon>Ecdysozoa</taxon>
        <taxon>Arthropoda</taxon>
        <taxon>Chelicerata</taxon>
        <taxon>Arachnida</taxon>
        <taxon>Acari</taxon>
        <taxon>Parasitiformes</taxon>
        <taxon>Mesostigmata</taxon>
        <taxon>Gamasina</taxon>
        <taxon>Phytoseioidea</taxon>
        <taxon>Phytoseiidae</taxon>
        <taxon>Typhlodrominae</taxon>
        <taxon>Galendromus</taxon>
    </lineage>
</organism>
<dbReference type="GO" id="GO:0005524">
    <property type="term" value="F:ATP binding"/>
    <property type="evidence" value="ECO:0007669"/>
    <property type="project" value="UniProtKB-KW"/>
</dbReference>
<keyword evidence="4" id="KW-0547">Nucleotide-binding</keyword>
<evidence type="ECO:0000256" key="3">
    <source>
        <dbReference type="ARBA" id="ARBA00022679"/>
    </source>
</evidence>
<sequence length="526" mass="61021">MVATSEYLIQSFILSERKVKLSRTPREHFVMEQTCRTAYELYCRMIRNRLGCDDVREDLENLTYLFEYLFRDSPKAAAYLANLLRSLILILEDLTTRLEEASWLKPTMWNEVRTYFDYHESHLEKQSSETTIPLMCMIQGDVLLGAGGFGAVYKARFGSTIPCTLKLVRDNMFDMDKYACVDKIVASMINHPLLVRYHACFAIHQAFVTIMEYIRGVDLEKVVHAEKGLAMRLLRPLCAQLGMATQYLHFKGFIHRDIKPSNLMITHNCSLKMIDFDTVKICIGMFSRKRLRSFFRRTFTEFNDRESAGTLNYFPPEFFKVLAYGRAVDWWAVGATIYEMCFGKTPFRGADDAELEANIRAVNYKFPRKGPCENNLIELKDLIARLLKKRAAARLCSRGYSEFLAHPFFRGLDLHSLERGDVRMEYEGVSKLMQQNADGLFSPKVSQTLQAKRSEYLEPEKQFDARTHCPLFTYVSAPFQAACVKLLRDEAVYPNDTEAPPELGLADYTNNPKKWTRYKFERFVRK</sequence>
<dbReference type="PANTHER" id="PTHR24356:SF407">
    <property type="entry name" value="RAC SERINE_THREONINE-PROTEIN KINASE"/>
    <property type="match status" value="1"/>
</dbReference>
<dbReference type="InterPro" id="IPR000719">
    <property type="entry name" value="Prot_kinase_dom"/>
</dbReference>
<dbReference type="RefSeq" id="XP_003746698.2">
    <property type="nucleotide sequence ID" value="XM_003746650.2"/>
</dbReference>
<dbReference type="Gene3D" id="3.30.200.20">
    <property type="entry name" value="Phosphorylase Kinase, domain 1"/>
    <property type="match status" value="1"/>
</dbReference>
<evidence type="ECO:0000313" key="11">
    <source>
        <dbReference type="RefSeq" id="XP_003746698.2"/>
    </source>
</evidence>
<evidence type="ECO:0000313" key="10">
    <source>
        <dbReference type="Proteomes" id="UP000694867"/>
    </source>
</evidence>
<dbReference type="EC" id="2.7.11.1" evidence="1"/>
<dbReference type="PANTHER" id="PTHR24356">
    <property type="entry name" value="SERINE/THREONINE-PROTEIN KINASE"/>
    <property type="match status" value="1"/>
</dbReference>
<proteinExistence type="predicted"/>
<evidence type="ECO:0000256" key="2">
    <source>
        <dbReference type="ARBA" id="ARBA00022527"/>
    </source>
</evidence>
<dbReference type="Proteomes" id="UP000694867">
    <property type="component" value="Unplaced"/>
</dbReference>
<evidence type="ECO:0000256" key="4">
    <source>
        <dbReference type="ARBA" id="ARBA00022741"/>
    </source>
</evidence>
<comment type="catalytic activity">
    <reaction evidence="7">
        <text>L-threonyl-[protein] + ATP = O-phospho-L-threonyl-[protein] + ADP + H(+)</text>
        <dbReference type="Rhea" id="RHEA:46608"/>
        <dbReference type="Rhea" id="RHEA-COMP:11060"/>
        <dbReference type="Rhea" id="RHEA-COMP:11605"/>
        <dbReference type="ChEBI" id="CHEBI:15378"/>
        <dbReference type="ChEBI" id="CHEBI:30013"/>
        <dbReference type="ChEBI" id="CHEBI:30616"/>
        <dbReference type="ChEBI" id="CHEBI:61977"/>
        <dbReference type="ChEBI" id="CHEBI:456216"/>
        <dbReference type="EC" id="2.7.11.1"/>
    </reaction>
</comment>
<dbReference type="InterPro" id="IPR008271">
    <property type="entry name" value="Ser/Thr_kinase_AS"/>
</dbReference>
<keyword evidence="5" id="KW-0418">Kinase</keyword>
<evidence type="ECO:0000259" key="9">
    <source>
        <dbReference type="PROSITE" id="PS50011"/>
    </source>
</evidence>
<evidence type="ECO:0000256" key="8">
    <source>
        <dbReference type="ARBA" id="ARBA00048679"/>
    </source>
</evidence>
<accession>A0AAJ6QX71</accession>
<dbReference type="PROSITE" id="PS00108">
    <property type="entry name" value="PROTEIN_KINASE_ST"/>
    <property type="match status" value="1"/>
</dbReference>
<evidence type="ECO:0000256" key="6">
    <source>
        <dbReference type="ARBA" id="ARBA00022840"/>
    </source>
</evidence>
<keyword evidence="10" id="KW-1185">Reference proteome</keyword>
<evidence type="ECO:0000256" key="5">
    <source>
        <dbReference type="ARBA" id="ARBA00022777"/>
    </source>
</evidence>
<dbReference type="InterPro" id="IPR050236">
    <property type="entry name" value="Ser_Thr_kinase_AGC"/>
</dbReference>
<reference evidence="11" key="1">
    <citation type="submission" date="2025-08" db="UniProtKB">
        <authorList>
            <consortium name="RefSeq"/>
        </authorList>
    </citation>
    <scope>IDENTIFICATION</scope>
</reference>
<dbReference type="SMART" id="SM00220">
    <property type="entry name" value="S_TKc"/>
    <property type="match status" value="1"/>
</dbReference>
<dbReference type="Gene3D" id="1.10.510.10">
    <property type="entry name" value="Transferase(Phosphotransferase) domain 1"/>
    <property type="match status" value="1"/>
</dbReference>
<dbReference type="GO" id="GO:0035556">
    <property type="term" value="P:intracellular signal transduction"/>
    <property type="evidence" value="ECO:0007669"/>
    <property type="project" value="TreeGrafter"/>
</dbReference>
<dbReference type="InterPro" id="IPR011009">
    <property type="entry name" value="Kinase-like_dom_sf"/>
</dbReference>
<dbReference type="Pfam" id="PF00069">
    <property type="entry name" value="Pkinase"/>
    <property type="match status" value="1"/>
</dbReference>
<dbReference type="GeneID" id="100904001"/>
<dbReference type="AlphaFoldDB" id="A0AAJ6QX71"/>
<protein>
    <recommendedName>
        <fullName evidence="1">non-specific serine/threonine protein kinase</fullName>
        <ecNumber evidence="1">2.7.11.1</ecNumber>
    </recommendedName>
</protein>
<name>A0AAJ6QX71_9ACAR</name>
<evidence type="ECO:0000256" key="1">
    <source>
        <dbReference type="ARBA" id="ARBA00012513"/>
    </source>
</evidence>